<reference evidence="1" key="2">
    <citation type="journal article" date="2022" name="New Phytol.">
        <title>Evolutionary transition to the ectomycorrhizal habit in the genomes of a hyperdiverse lineage of mushroom-forming fungi.</title>
        <authorList>
            <person name="Looney B."/>
            <person name="Miyauchi S."/>
            <person name="Morin E."/>
            <person name="Drula E."/>
            <person name="Courty P.E."/>
            <person name="Kohler A."/>
            <person name="Kuo A."/>
            <person name="LaButti K."/>
            <person name="Pangilinan J."/>
            <person name="Lipzen A."/>
            <person name="Riley R."/>
            <person name="Andreopoulos W."/>
            <person name="He G."/>
            <person name="Johnson J."/>
            <person name="Nolan M."/>
            <person name="Tritt A."/>
            <person name="Barry K.W."/>
            <person name="Grigoriev I.V."/>
            <person name="Nagy L.G."/>
            <person name="Hibbett D."/>
            <person name="Henrissat B."/>
            <person name="Matheny P.B."/>
            <person name="Labbe J."/>
            <person name="Martin F.M."/>
        </authorList>
    </citation>
    <scope>NUCLEOTIDE SEQUENCE</scope>
    <source>
        <strain evidence="1">HHB10654</strain>
    </source>
</reference>
<protein>
    <submittedName>
        <fullName evidence="1">Uncharacterized protein</fullName>
    </submittedName>
</protein>
<keyword evidence="2" id="KW-1185">Reference proteome</keyword>
<evidence type="ECO:0000313" key="1">
    <source>
        <dbReference type="EMBL" id="KAI0055303.1"/>
    </source>
</evidence>
<gene>
    <name evidence="1" type="ORF">BV25DRAFT_227787</name>
</gene>
<sequence>MHPAPMLKPSRKIGARGAYSLLTGGLIISRLSPKLRMVFNKGAVFAYQGTRFLRTVPSTKRPLVFWGEVAAFFRQYRSTVARSPSADPSTFRLYSLRSWPALQMSCATLRHRSCTSQLLRETPLREFGFHKHYILTLSSGPASIRSSLYDGLVVLNFASAMPG</sequence>
<evidence type="ECO:0000313" key="2">
    <source>
        <dbReference type="Proteomes" id="UP000814140"/>
    </source>
</evidence>
<reference evidence="1" key="1">
    <citation type="submission" date="2021-03" db="EMBL/GenBank/DDBJ databases">
        <authorList>
            <consortium name="DOE Joint Genome Institute"/>
            <person name="Ahrendt S."/>
            <person name="Looney B.P."/>
            <person name="Miyauchi S."/>
            <person name="Morin E."/>
            <person name="Drula E."/>
            <person name="Courty P.E."/>
            <person name="Chicoki N."/>
            <person name="Fauchery L."/>
            <person name="Kohler A."/>
            <person name="Kuo A."/>
            <person name="Labutti K."/>
            <person name="Pangilinan J."/>
            <person name="Lipzen A."/>
            <person name="Riley R."/>
            <person name="Andreopoulos W."/>
            <person name="He G."/>
            <person name="Johnson J."/>
            <person name="Barry K.W."/>
            <person name="Grigoriev I.V."/>
            <person name="Nagy L."/>
            <person name="Hibbett D."/>
            <person name="Henrissat B."/>
            <person name="Matheny P.B."/>
            <person name="Labbe J."/>
            <person name="Martin F."/>
        </authorList>
    </citation>
    <scope>NUCLEOTIDE SEQUENCE</scope>
    <source>
        <strain evidence="1">HHB10654</strain>
    </source>
</reference>
<comment type="caution">
    <text evidence="1">The sequence shown here is derived from an EMBL/GenBank/DDBJ whole genome shotgun (WGS) entry which is preliminary data.</text>
</comment>
<organism evidence="1 2">
    <name type="scientific">Artomyces pyxidatus</name>
    <dbReference type="NCBI Taxonomy" id="48021"/>
    <lineage>
        <taxon>Eukaryota</taxon>
        <taxon>Fungi</taxon>
        <taxon>Dikarya</taxon>
        <taxon>Basidiomycota</taxon>
        <taxon>Agaricomycotina</taxon>
        <taxon>Agaricomycetes</taxon>
        <taxon>Russulales</taxon>
        <taxon>Auriscalpiaceae</taxon>
        <taxon>Artomyces</taxon>
    </lineage>
</organism>
<accession>A0ACB8SFP0</accession>
<name>A0ACB8SFP0_9AGAM</name>
<dbReference type="EMBL" id="MU277298">
    <property type="protein sequence ID" value="KAI0055303.1"/>
    <property type="molecule type" value="Genomic_DNA"/>
</dbReference>
<dbReference type="Proteomes" id="UP000814140">
    <property type="component" value="Unassembled WGS sequence"/>
</dbReference>
<proteinExistence type="predicted"/>